<feature type="binding site" evidence="10">
    <location>
        <position position="927"/>
    </location>
    <ligand>
        <name>S-adenosyl-L-methionine</name>
        <dbReference type="ChEBI" id="CHEBI:59789"/>
    </ligand>
</feature>
<dbReference type="InterPro" id="IPR027417">
    <property type="entry name" value="P-loop_NTPase"/>
</dbReference>
<feature type="compositionally biased region" description="Basic residues" evidence="11">
    <location>
        <begin position="1716"/>
        <end position="1726"/>
    </location>
</feature>
<dbReference type="SUPFAM" id="SSF50447">
    <property type="entry name" value="Translation proteins"/>
    <property type="match status" value="1"/>
</dbReference>
<evidence type="ECO:0000256" key="2">
    <source>
        <dbReference type="ARBA" id="ARBA00022517"/>
    </source>
</evidence>
<dbReference type="STRING" id="30066.A0A182UMF0"/>
<accession>A0A182UMF0</accession>
<protein>
    <recommendedName>
        <fullName evidence="10">Putative rRNA methyltransferase</fullName>
        <ecNumber evidence="10">2.1.1.-</ecNumber>
    </recommendedName>
    <alternativeName>
        <fullName evidence="10">2'-O-ribose RNA methyltransferase SPB1 homolog</fullName>
    </alternativeName>
</protein>
<dbReference type="InterPro" id="IPR015507">
    <property type="entry name" value="rRNA-MeTfrase_E"/>
</dbReference>
<sequence>MVRVDLSKLTHLQKDASQVRNICILAHVDHGKTTLADSLIASNGIISTRLAGKLRYMDSRPDEQERQITMKSSSIALYFRQESQDAPASTGEEEYLVNLIDSPGHVDFSSEVSTAIRLCDGAIIVVDVVEGVCPQTRVCLQQAYNEQLSTVLLLNKIDRLVLEKRLEPAEAYHHLAQVLEQVNAVVGNLFATDVLAREQISTTADQTSALEEADDSFLYYTPQQGNVLFGSALDGWAFDLATFARLYHGKLEGVKDSGELLNALWGDYFYSPRKKAIEPGATEKGRKPLFVQLVLDNLWNIYGLVENRDEAKLRTISERCGVVQNVRDLKHADGRVPVRNLLAGWLPMERSLLGAVCRTVPNPTGISEMKAEKLLCSRLADFASYPAETQALKRDIMRCRADSERLIVFVSKMFPIEHGALAGAKDTLERLTKALSLSDPEDGGCDGEAEIFLAFARVYSGTLRRGSRVFVIGPKYDPRTMITTDDAGANPHLVEIEIDSLFLLMGRQLEPVDAVPAGNIVGIGGLQNVVLKTATLSNTRYCPPFVDLPMIATPILRVAVEPKDIQKMPQLVRGLKLLNQADACVEVRVQESGEHVLLTLGEVHLERCIKDLQETYAKIELNVSKPIVPFKETIVPFVPTSEDNPEEEIAKDREKDKTVTLQTPNRQCTIKLIAMPLSQEVVDLLNTNEPVLKAYIKAHEAKQPLPQALQDSISELRAGLTQLLPETVPFDRIWSFGPKKCGTNLLVNGTDFKHTAVWYENETTEQTADDPRAQYESSFLNGFQMASLAGPLCDEPMQGVCFLVERWELDVTIGVDLASVASHGPLSGQIMSAVKEGCKKAFQNQPQRLVHPMYSCNITVNSDVLALTTMGKKAKVGKDRRDKFYKLAKESGYRSRAAFKLIQLNRRFGFLQQSQVCLDLCAAPGGWMQVAKQNMPVSSIVIGVDLYPIKNVPGCISLIGDITSDKTKADLAKELKTWKVDVVLNDGAPNVGKNWLHDAYQQVCLTLSAVKLATQFLRPGGWFITKVFRSKDYNALIWVLKQLFRKVHATKPSASRKESAEIFVVCQYYKAPDKIDPRFLDSKYVFEELDIQSKDISSNNILKELERKTPKKPKVEGYDSTDVRKIITALEYMQSDKPLALLSRVTEITFTKADEAIANHPRTTTELKECCKDIKILGRKDIKELLRWHKLLSPEFTEAGEDKADDKKKKGEGEEEAKDDDDDETDVDEEIVELKQIEKEIATLQKEEERSSKRMRKKTNKERAKLNEKLSLKMVIKGDAGPTEQGEDMVFSLKDVGTRQQLESILDQAPDFVVEDKSDDEGAEDGEYVRYDRETKGDLFEDDKLLSTQRADSDSEIDSDFDEKGLGMESDDEELSFEEDEDMKDPSDDEDRNPLITDLDYRSKVDKRLHRAQLWYEQEAFKKHNLQANDEEVVDYDLDKMIEAYKKAGVTVLGTEGTDKSKESEPLGKKARRRSKHDVNKLDGDKSSDSSSSSEDEDEPQNAQAVGTMVHKTIEKVGGDSEGGFEIVSSEKVRKPKKIKLSEEELALGQMIISGKKTRRDIIDAAFNRYMFNDTNLPDWFVADELKTMQRHLPVPEDVVEKYRKSKDEFNVRTIKKVMEAKARKKRHATKRLEKIKKKAETIMENVDNTNQEKIRLLKKLYKKADAKKKDVTYVVAKKTGVSGKKVRRPKGVEGRFKVVDPRMKKDRRAEMAKDKRSKKHGKGRGKPAAGGKGKGRGSNAKAKAGGSRKK</sequence>
<keyword evidence="2 10" id="KW-0690">Ribosome biogenesis</keyword>
<dbReference type="PRINTS" id="PR00315">
    <property type="entry name" value="ELONGATNFCT"/>
</dbReference>
<evidence type="ECO:0000256" key="9">
    <source>
        <dbReference type="ARBA" id="ARBA00023242"/>
    </source>
</evidence>
<evidence type="ECO:0000313" key="13">
    <source>
        <dbReference type="EnsemblMetazoa" id="AMEM000376-PA"/>
    </source>
</evidence>
<dbReference type="Pfam" id="PF03144">
    <property type="entry name" value="GTP_EFTU_D2"/>
    <property type="match status" value="1"/>
</dbReference>
<dbReference type="EC" id="2.1.1.-" evidence="10"/>
<keyword evidence="10" id="KW-0175">Coiled coil</keyword>
<feature type="compositionally biased region" description="Basic and acidic residues" evidence="11">
    <location>
        <begin position="1477"/>
        <end position="1488"/>
    </location>
</feature>
<dbReference type="Pfam" id="PF00009">
    <property type="entry name" value="GTP_EFTU"/>
    <property type="match status" value="1"/>
</dbReference>
<feature type="region of interest" description="Disordered" evidence="11">
    <location>
        <begin position="1197"/>
        <end position="1227"/>
    </location>
</feature>
<feature type="compositionally biased region" description="Basic and acidic residues" evidence="11">
    <location>
        <begin position="1457"/>
        <end position="1468"/>
    </location>
</feature>
<keyword evidence="5 10" id="KW-0808">Transferase</keyword>
<dbReference type="Gene3D" id="3.30.70.870">
    <property type="entry name" value="Elongation Factor G (Translational Gtpase), domain 3"/>
    <property type="match status" value="1"/>
</dbReference>
<dbReference type="Gene3D" id="2.40.30.10">
    <property type="entry name" value="Translation factors"/>
    <property type="match status" value="1"/>
</dbReference>
<dbReference type="InterPro" id="IPR024576">
    <property type="entry name" value="rRNA_MeTfrase_Spb1_DUF3381"/>
</dbReference>
<dbReference type="GO" id="GO:0005730">
    <property type="term" value="C:nucleolus"/>
    <property type="evidence" value="ECO:0007669"/>
    <property type="project" value="UniProtKB-SubCell"/>
</dbReference>
<dbReference type="InterPro" id="IPR028589">
    <property type="entry name" value="SPB1-like"/>
</dbReference>
<dbReference type="GO" id="GO:0043022">
    <property type="term" value="F:ribosome binding"/>
    <property type="evidence" value="ECO:0007669"/>
    <property type="project" value="TreeGrafter"/>
</dbReference>
<feature type="compositionally biased region" description="Acidic residues" evidence="11">
    <location>
        <begin position="1369"/>
        <end position="1391"/>
    </location>
</feature>
<dbReference type="InterPro" id="IPR002877">
    <property type="entry name" value="RNA_MeTrfase_FtsJ_dom"/>
</dbReference>
<dbReference type="SUPFAM" id="SSF54211">
    <property type="entry name" value="Ribosomal protein S5 domain 2-like"/>
    <property type="match status" value="1"/>
</dbReference>
<feature type="compositionally biased region" description="Basic and acidic residues" evidence="11">
    <location>
        <begin position="1242"/>
        <end position="1252"/>
    </location>
</feature>
<feature type="domain" description="Tr-type G" evidence="12">
    <location>
        <begin position="17"/>
        <end position="273"/>
    </location>
</feature>
<dbReference type="FunFam" id="3.30.70.870:FF:000002">
    <property type="entry name" value="Translation elongation factor 2"/>
    <property type="match status" value="1"/>
</dbReference>
<feature type="compositionally biased region" description="Acidic residues" evidence="11">
    <location>
        <begin position="1317"/>
        <end position="1326"/>
    </location>
</feature>
<proteinExistence type="inferred from homology"/>
<feature type="binding site" evidence="10">
    <location>
        <position position="961"/>
    </location>
    <ligand>
        <name>S-adenosyl-L-methionine</name>
        <dbReference type="ChEBI" id="CHEBI:59789"/>
    </ligand>
</feature>
<evidence type="ECO:0000256" key="7">
    <source>
        <dbReference type="ARBA" id="ARBA00022741"/>
    </source>
</evidence>
<dbReference type="FunFam" id="3.40.50.150:FF:000004">
    <property type="entry name" value="AdoMet-dependent rRNA methyltransferase SPB1"/>
    <property type="match status" value="1"/>
</dbReference>
<dbReference type="Proteomes" id="UP000075903">
    <property type="component" value="Unassembled WGS sequence"/>
</dbReference>
<dbReference type="HAMAP" id="MF_03163">
    <property type="entry name" value="RNA_methyltr_E_SPB1"/>
    <property type="match status" value="1"/>
</dbReference>
<dbReference type="Pfam" id="PF07780">
    <property type="entry name" value="Spb1_C"/>
    <property type="match status" value="1"/>
</dbReference>
<dbReference type="GO" id="GO:0003924">
    <property type="term" value="F:GTPase activity"/>
    <property type="evidence" value="ECO:0007669"/>
    <property type="project" value="InterPro"/>
</dbReference>
<dbReference type="CDD" id="cd01885">
    <property type="entry name" value="EF2"/>
    <property type="match status" value="1"/>
</dbReference>
<dbReference type="InterPro" id="IPR012920">
    <property type="entry name" value="rRNA_MeTfrase_SPB1-like_C"/>
</dbReference>
<feature type="compositionally biased region" description="Basic and acidic residues" evidence="11">
    <location>
        <begin position="1200"/>
        <end position="1212"/>
    </location>
</feature>
<dbReference type="GO" id="GO:1990904">
    <property type="term" value="C:ribonucleoprotein complex"/>
    <property type="evidence" value="ECO:0007669"/>
    <property type="project" value="TreeGrafter"/>
</dbReference>
<keyword evidence="9 10" id="KW-0539">Nucleus</keyword>
<dbReference type="FunFam" id="3.40.50.300:FF:000746">
    <property type="entry name" value="Ribosome assembly protein 1"/>
    <property type="match status" value="1"/>
</dbReference>
<dbReference type="InterPro" id="IPR029063">
    <property type="entry name" value="SAM-dependent_MTases_sf"/>
</dbReference>
<keyword evidence="3 10" id="KW-0698">rRNA processing</keyword>
<dbReference type="VEuPathDB" id="VectorBase:AMEM21_015753"/>
<feature type="region of interest" description="Disordered" evidence="11">
    <location>
        <begin position="1302"/>
        <end position="1397"/>
    </location>
</feature>
<dbReference type="GO" id="GO:0005829">
    <property type="term" value="C:cytosol"/>
    <property type="evidence" value="ECO:0007669"/>
    <property type="project" value="TreeGrafter"/>
</dbReference>
<dbReference type="CDD" id="cd16268">
    <property type="entry name" value="EF2_II"/>
    <property type="match status" value="1"/>
</dbReference>
<dbReference type="InterPro" id="IPR014721">
    <property type="entry name" value="Ribsml_uS5_D2-typ_fold_subgr"/>
</dbReference>
<dbReference type="GO" id="GO:0008649">
    <property type="term" value="F:rRNA methyltransferase activity"/>
    <property type="evidence" value="ECO:0007669"/>
    <property type="project" value="UniProtKB-UniRule"/>
</dbReference>
<dbReference type="SUPFAM" id="SSF52540">
    <property type="entry name" value="P-loop containing nucleoside triphosphate hydrolases"/>
    <property type="match status" value="1"/>
</dbReference>
<dbReference type="GO" id="GO:0005525">
    <property type="term" value="F:GTP binding"/>
    <property type="evidence" value="ECO:0007669"/>
    <property type="project" value="UniProtKB-KW"/>
</dbReference>
<keyword evidence="4 10" id="KW-0489">Methyltransferase</keyword>
<dbReference type="Gene3D" id="3.30.230.10">
    <property type="match status" value="1"/>
</dbReference>
<feature type="compositionally biased region" description="Acidic residues" evidence="11">
    <location>
        <begin position="1213"/>
        <end position="1227"/>
    </location>
</feature>
<feature type="binding site" evidence="10">
    <location>
        <position position="945"/>
    </location>
    <ligand>
        <name>S-adenosyl-L-methionine</name>
        <dbReference type="ChEBI" id="CHEBI:59789"/>
    </ligand>
</feature>
<dbReference type="InterPro" id="IPR000795">
    <property type="entry name" value="T_Tr_GTP-bd_dom"/>
</dbReference>
<feature type="compositionally biased region" description="Basic and acidic residues" evidence="11">
    <location>
        <begin position="1327"/>
        <end position="1345"/>
    </location>
</feature>
<dbReference type="NCBIfam" id="TIGR00231">
    <property type="entry name" value="small_GTP"/>
    <property type="match status" value="1"/>
</dbReference>
<dbReference type="PANTHER" id="PTHR42908">
    <property type="entry name" value="TRANSLATION ELONGATION FACTOR-RELATED"/>
    <property type="match status" value="1"/>
</dbReference>
<keyword evidence="6 10" id="KW-0949">S-adenosyl-L-methionine</keyword>
<dbReference type="Pfam" id="PF25118">
    <property type="entry name" value="EFL1"/>
    <property type="match status" value="1"/>
</dbReference>
<feature type="region of interest" description="Disordered" evidence="11">
    <location>
        <begin position="1680"/>
        <end position="1751"/>
    </location>
</feature>
<dbReference type="CDD" id="cd16261">
    <property type="entry name" value="EF2_snRNP_III"/>
    <property type="match status" value="1"/>
</dbReference>
<dbReference type="VEuPathDB" id="VectorBase:AMEM21_006344"/>
<dbReference type="Gene3D" id="3.40.50.300">
    <property type="entry name" value="P-loop containing nucleotide triphosphate hydrolases"/>
    <property type="match status" value="1"/>
</dbReference>
<dbReference type="InterPro" id="IPR009000">
    <property type="entry name" value="Transl_B-barrel_sf"/>
</dbReference>
<feature type="region of interest" description="Disordered" evidence="11">
    <location>
        <begin position="1242"/>
        <end position="1265"/>
    </location>
</feature>
<reference evidence="13" key="1">
    <citation type="submission" date="2020-05" db="UniProtKB">
        <authorList>
            <consortium name="EnsemblMetazoa"/>
        </authorList>
    </citation>
    <scope>IDENTIFICATION</scope>
    <source>
        <strain evidence="13">MAF</strain>
    </source>
</reference>
<evidence type="ECO:0000256" key="10">
    <source>
        <dbReference type="HAMAP-Rule" id="MF_03163"/>
    </source>
</evidence>
<feature type="compositionally biased region" description="Basic and acidic residues" evidence="11">
    <location>
        <begin position="1691"/>
        <end position="1715"/>
    </location>
</feature>
<evidence type="ECO:0000256" key="4">
    <source>
        <dbReference type="ARBA" id="ARBA00022603"/>
    </source>
</evidence>
<dbReference type="InterPro" id="IPR004161">
    <property type="entry name" value="EFTu-like_2"/>
</dbReference>
<dbReference type="InterPro" id="IPR020568">
    <property type="entry name" value="Ribosomal_Su5_D2-typ_SF"/>
</dbReference>
<comment type="catalytic activity">
    <reaction evidence="10">
        <text>a ribonucleotide in rRNA + S-adenosyl-L-methionine = a 2'-O-methylribonucleotide in rRNA + S-adenosyl-L-homocysteine + H(+)</text>
        <dbReference type="Rhea" id="RHEA:48628"/>
        <dbReference type="Rhea" id="RHEA-COMP:12164"/>
        <dbReference type="Rhea" id="RHEA-COMP:12165"/>
        <dbReference type="ChEBI" id="CHEBI:15378"/>
        <dbReference type="ChEBI" id="CHEBI:57856"/>
        <dbReference type="ChEBI" id="CHEBI:59789"/>
        <dbReference type="ChEBI" id="CHEBI:90675"/>
        <dbReference type="ChEBI" id="CHEBI:90676"/>
    </reaction>
</comment>
<dbReference type="SUPFAM" id="SSF54980">
    <property type="entry name" value="EF-G C-terminal domain-like"/>
    <property type="match status" value="1"/>
</dbReference>
<dbReference type="VEuPathDB" id="VectorBase:AMEM000376"/>
<evidence type="ECO:0000256" key="6">
    <source>
        <dbReference type="ARBA" id="ARBA00022691"/>
    </source>
</evidence>
<dbReference type="InterPro" id="IPR035647">
    <property type="entry name" value="EFG_III/V"/>
</dbReference>
<evidence type="ECO:0000256" key="5">
    <source>
        <dbReference type="ARBA" id="ARBA00022679"/>
    </source>
</evidence>
<comment type="similarity">
    <text evidence="10">Belongs to the class I-like SAM-binding methyltransferase superfamily. RNA methyltransferase RlmE family. SPB1 subfamily.</text>
</comment>
<dbReference type="InterPro" id="IPR041095">
    <property type="entry name" value="EFG_II"/>
</dbReference>
<keyword evidence="14" id="KW-1185">Reference proteome</keyword>
<evidence type="ECO:0000256" key="11">
    <source>
        <dbReference type="SAM" id="MobiDB-lite"/>
    </source>
</evidence>
<evidence type="ECO:0000256" key="3">
    <source>
        <dbReference type="ARBA" id="ARBA00022552"/>
    </source>
</evidence>
<keyword evidence="8" id="KW-0342">GTP-binding</keyword>
<dbReference type="PANTHER" id="PTHR42908:SF3">
    <property type="entry name" value="ELONGATION FACTOR-LIKE GTPASE 1"/>
    <property type="match status" value="1"/>
</dbReference>
<feature type="binding site" evidence="10">
    <location>
        <position position="986"/>
    </location>
    <ligand>
        <name>S-adenosyl-L-methionine</name>
        <dbReference type="ChEBI" id="CHEBI:59789"/>
    </ligand>
</feature>
<feature type="coiled-coil region" evidence="10">
    <location>
        <begin position="1619"/>
        <end position="1653"/>
    </location>
</feature>
<organism evidence="13 14">
    <name type="scientific">Anopheles merus</name>
    <name type="common">Mosquito</name>
    <dbReference type="NCBI Taxonomy" id="30066"/>
    <lineage>
        <taxon>Eukaryota</taxon>
        <taxon>Metazoa</taxon>
        <taxon>Ecdysozoa</taxon>
        <taxon>Arthropoda</taxon>
        <taxon>Hexapoda</taxon>
        <taxon>Insecta</taxon>
        <taxon>Pterygota</taxon>
        <taxon>Neoptera</taxon>
        <taxon>Endopterygota</taxon>
        <taxon>Diptera</taxon>
        <taxon>Nematocera</taxon>
        <taxon>Culicoidea</taxon>
        <taxon>Culicidae</taxon>
        <taxon>Anophelinae</taxon>
        <taxon>Anopheles</taxon>
    </lineage>
</organism>
<dbReference type="InterPro" id="IPR005225">
    <property type="entry name" value="Small_GTP-bd"/>
</dbReference>
<dbReference type="Pfam" id="PF01728">
    <property type="entry name" value="FtsJ"/>
    <property type="match status" value="1"/>
</dbReference>
<dbReference type="InterPro" id="IPR056752">
    <property type="entry name" value="EFL1"/>
</dbReference>
<evidence type="ECO:0000259" key="12">
    <source>
        <dbReference type="PROSITE" id="PS51722"/>
    </source>
</evidence>
<name>A0A182UMF0_ANOME</name>
<feature type="compositionally biased region" description="Low complexity" evidence="11">
    <location>
        <begin position="1738"/>
        <end position="1751"/>
    </location>
</feature>
<dbReference type="HAMAP" id="MF_01547">
    <property type="entry name" value="RNA_methyltr_E"/>
    <property type="match status" value="1"/>
</dbReference>
<dbReference type="Pfam" id="PF14492">
    <property type="entry name" value="EFG_III"/>
    <property type="match status" value="1"/>
</dbReference>
<evidence type="ECO:0000313" key="14">
    <source>
        <dbReference type="Proteomes" id="UP000075903"/>
    </source>
</evidence>
<dbReference type="EnsemblMetazoa" id="AMEM000376-RA">
    <property type="protein sequence ID" value="AMEM000376-PA"/>
    <property type="gene ID" value="AMEM000376"/>
</dbReference>
<dbReference type="Pfam" id="PF11861">
    <property type="entry name" value="DUF3381"/>
    <property type="match status" value="1"/>
</dbReference>
<evidence type="ECO:0000256" key="8">
    <source>
        <dbReference type="ARBA" id="ARBA00023134"/>
    </source>
</evidence>
<feature type="active site" description="Proton acceptor" evidence="10">
    <location>
        <position position="1026"/>
    </location>
</feature>
<comment type="subcellular location">
    <subcellularLocation>
        <location evidence="1 10">Nucleus</location>
        <location evidence="1 10">Nucleolus</location>
    </subcellularLocation>
</comment>
<dbReference type="CDD" id="cd01681">
    <property type="entry name" value="aeEF2_snRNP_like_IV"/>
    <property type="match status" value="1"/>
</dbReference>
<dbReference type="SUPFAM" id="SSF53335">
    <property type="entry name" value="S-adenosyl-L-methionine-dependent methyltransferases"/>
    <property type="match status" value="1"/>
</dbReference>
<feature type="binding site" evidence="10">
    <location>
        <position position="925"/>
    </location>
    <ligand>
        <name>S-adenosyl-L-methionine</name>
        <dbReference type="ChEBI" id="CHEBI:59789"/>
    </ligand>
</feature>
<comment type="function">
    <text evidence="10">Probable methyltransferase involved in the maturation of rRNA and in the biogenesis of ribosomal subunits.</text>
</comment>
<dbReference type="GO" id="GO:0033645">
    <property type="term" value="C:host cell endomembrane system"/>
    <property type="evidence" value="ECO:0007669"/>
    <property type="project" value="UniProtKB-SubCell"/>
</dbReference>
<feature type="region of interest" description="Disordered" evidence="11">
    <location>
        <begin position="1450"/>
        <end position="1504"/>
    </location>
</feature>
<dbReference type="Gene3D" id="3.40.50.150">
    <property type="entry name" value="Vaccinia Virus protein VP39"/>
    <property type="match status" value="1"/>
</dbReference>
<evidence type="ECO:0000256" key="1">
    <source>
        <dbReference type="ARBA" id="ARBA00004604"/>
    </source>
</evidence>
<keyword evidence="7" id="KW-0547">Nucleotide-binding</keyword>
<dbReference type="PROSITE" id="PS51722">
    <property type="entry name" value="G_TR_2"/>
    <property type="match status" value="1"/>
</dbReference>
<dbReference type="GO" id="GO:0042256">
    <property type="term" value="P:cytosolic ribosome assembly"/>
    <property type="evidence" value="ECO:0007669"/>
    <property type="project" value="TreeGrafter"/>
</dbReference>